<sequence length="280" mass="31117">MRNILKKTTAIITTTLLFASCGDGDSAAPMENKPKGIQLADDATHGKILTDANGKTLYYFADDVDGKSACTGDCLVNWPAYYTADVTTDSKVDKAQISQITRADGTKQLTYKGWPLYYYKDDMKAKDTKGDKLGNVWYVAKPDYTVMIARTQLIGNDGKNYIQTGEGTGKTIYLTDDKGRALYVFKNDTENKNNYTKNADSEKSWPIFAPQVALFPSYISKDLISKTTVLDKAQLTYKGWPLYYFALDTKRGETKGVSMGYSQNVFTWPIINATSVNATK</sequence>
<dbReference type="Pfam" id="PF03640">
    <property type="entry name" value="Lipoprotein_15"/>
    <property type="match status" value="3"/>
</dbReference>
<dbReference type="InterPro" id="IPR005297">
    <property type="entry name" value="Lipoprotein_repeat"/>
</dbReference>
<dbReference type="PANTHER" id="PTHR39335">
    <property type="entry name" value="BLL4220 PROTEIN"/>
    <property type="match status" value="1"/>
</dbReference>
<dbReference type="PANTHER" id="PTHR39335:SF1">
    <property type="entry name" value="BLL4220 PROTEIN"/>
    <property type="match status" value="1"/>
</dbReference>
<gene>
    <name evidence="1" type="ORF">IPZ78_12475</name>
</gene>
<dbReference type="EMBL" id="JADEYP010000024">
    <property type="protein sequence ID" value="MCA5005966.1"/>
    <property type="molecule type" value="Genomic_DNA"/>
</dbReference>
<dbReference type="RefSeq" id="WP_225554222.1">
    <property type="nucleotide sequence ID" value="NZ_JADEYP010000024.1"/>
</dbReference>
<proteinExistence type="predicted"/>
<reference evidence="1" key="1">
    <citation type="submission" date="2020-10" db="EMBL/GenBank/DDBJ databases">
        <authorList>
            <person name="Lu T."/>
            <person name="Wang Q."/>
            <person name="Han X."/>
        </authorList>
    </citation>
    <scope>NUCLEOTIDE SEQUENCE</scope>
    <source>
        <strain evidence="1">WQ 366</strain>
    </source>
</reference>
<evidence type="ECO:0008006" key="3">
    <source>
        <dbReference type="Google" id="ProtNLM"/>
    </source>
</evidence>
<comment type="caution">
    <text evidence="1">The sequence shown here is derived from an EMBL/GenBank/DDBJ whole genome shotgun (WGS) entry which is preliminary data.</text>
</comment>
<dbReference type="Proteomes" id="UP001165302">
    <property type="component" value="Unassembled WGS sequence"/>
</dbReference>
<organism evidence="1 2">
    <name type="scientific">Sphingobacterium bovistauri</name>
    <dbReference type="NCBI Taxonomy" id="2781959"/>
    <lineage>
        <taxon>Bacteria</taxon>
        <taxon>Pseudomonadati</taxon>
        <taxon>Bacteroidota</taxon>
        <taxon>Sphingobacteriia</taxon>
        <taxon>Sphingobacteriales</taxon>
        <taxon>Sphingobacteriaceae</taxon>
        <taxon>Sphingobacterium</taxon>
    </lineage>
</organism>
<evidence type="ECO:0000313" key="2">
    <source>
        <dbReference type="Proteomes" id="UP001165302"/>
    </source>
</evidence>
<accession>A0ABS7Z9A3</accession>
<name>A0ABS7Z9A3_9SPHI</name>
<dbReference type="PROSITE" id="PS51257">
    <property type="entry name" value="PROKAR_LIPOPROTEIN"/>
    <property type="match status" value="1"/>
</dbReference>
<keyword evidence="2" id="KW-1185">Reference proteome</keyword>
<evidence type="ECO:0000313" key="1">
    <source>
        <dbReference type="EMBL" id="MCA5005966.1"/>
    </source>
</evidence>
<protein>
    <recommendedName>
        <fullName evidence="3">Lipoprotein with Yx(FWY)xxD motif</fullName>
    </recommendedName>
</protein>